<sequence length="362" mass="39093">MKNKLLVSMLLVLLLACGKDKSPENTEEVKSVVYEKVEKKEYDVKRSYSGTVNTEALSDLSFRVSGTINNRIAQLGDVVKKGQILATLDPIEYQLSYQQSLSDLDKGNANLAESTANFKRSEALYLENSISKASYDSATANYKSALSSVKALEDAVNLAKVKLDYTMLVAPSDGSIGEVKSEVNQTVSPNTVIFVLNTFGERYVEFNVSQSVVGDLNLGEEVEIEVISLNNLKIKGTITNVGTLSVGYGGTYPVKAKIIDPADTVKVGMTAKVNVTINKPEKVIAVPLTAVLTNPNGEKYVFVVQNLENNVGIVKKRIVTLGDTTEIGVEILSGLENNDIVVTKGSSVLLEDQKVSLLKGAE</sequence>
<dbReference type="Gene3D" id="2.40.50.100">
    <property type="match status" value="1"/>
</dbReference>
<organism evidence="7 8">
    <name type="scientific">Candidatus Cetobacterium colombiensis</name>
    <dbReference type="NCBI Taxonomy" id="3073100"/>
    <lineage>
        <taxon>Bacteria</taxon>
        <taxon>Fusobacteriati</taxon>
        <taxon>Fusobacteriota</taxon>
        <taxon>Fusobacteriia</taxon>
        <taxon>Fusobacteriales</taxon>
        <taxon>Fusobacteriaceae</taxon>
        <taxon>Cetobacterium</taxon>
    </lineage>
</organism>
<evidence type="ECO:0000313" key="8">
    <source>
        <dbReference type="Proteomes" id="UP001279681"/>
    </source>
</evidence>
<comment type="similarity">
    <text evidence="2">Belongs to the membrane fusion protein (MFP) (TC 8.A.1) family.</text>
</comment>
<protein>
    <submittedName>
        <fullName evidence="7">Efflux RND transporter periplasmic adaptor subunit</fullName>
    </submittedName>
</protein>
<comment type="caution">
    <text evidence="7">The sequence shown here is derived from an EMBL/GenBank/DDBJ whole genome shotgun (WGS) entry which is preliminary data.</text>
</comment>
<dbReference type="PANTHER" id="PTHR30469">
    <property type="entry name" value="MULTIDRUG RESISTANCE PROTEIN MDTA"/>
    <property type="match status" value="1"/>
</dbReference>
<evidence type="ECO:0000256" key="3">
    <source>
        <dbReference type="ARBA" id="ARBA00022448"/>
    </source>
</evidence>
<feature type="domain" description="Multidrug resistance protein MdtA-like barrel-sandwich hybrid" evidence="5">
    <location>
        <begin position="61"/>
        <end position="190"/>
    </location>
</feature>
<dbReference type="RefSeq" id="WP_320312414.1">
    <property type="nucleotide sequence ID" value="NZ_JAVIKH010000001.1"/>
</dbReference>
<feature type="domain" description="Multidrug resistance protein MdtA-like C-terminal permuted SH3" evidence="6">
    <location>
        <begin position="283"/>
        <end position="345"/>
    </location>
</feature>
<dbReference type="Proteomes" id="UP001279681">
    <property type="component" value="Unassembled WGS sequence"/>
</dbReference>
<dbReference type="InterPro" id="IPR006143">
    <property type="entry name" value="RND_pump_MFP"/>
</dbReference>
<dbReference type="InterPro" id="IPR058624">
    <property type="entry name" value="MdtA-like_HH"/>
</dbReference>
<reference evidence="8" key="1">
    <citation type="submission" date="2023-07" db="EMBL/GenBank/DDBJ databases">
        <authorList>
            <person name="Colorado M.A."/>
            <person name="Villamil L.M."/>
            <person name="Melo J.F."/>
            <person name="Rodriguez J.A."/>
            <person name="Ruiz R.Y."/>
        </authorList>
    </citation>
    <scope>NUCLEOTIDE SEQUENCE [LARGE SCALE GENOMIC DNA]</scope>
    <source>
        <strain evidence="8">C33</strain>
    </source>
</reference>
<dbReference type="Pfam" id="PF25967">
    <property type="entry name" value="RND-MFP_C"/>
    <property type="match status" value="1"/>
</dbReference>
<dbReference type="InterPro" id="IPR058625">
    <property type="entry name" value="MdtA-like_BSH"/>
</dbReference>
<evidence type="ECO:0000259" key="4">
    <source>
        <dbReference type="Pfam" id="PF25876"/>
    </source>
</evidence>
<comment type="subcellular location">
    <subcellularLocation>
        <location evidence="1">Cell envelope</location>
    </subcellularLocation>
</comment>
<evidence type="ECO:0000256" key="2">
    <source>
        <dbReference type="ARBA" id="ARBA00009477"/>
    </source>
</evidence>
<keyword evidence="8" id="KW-1185">Reference proteome</keyword>
<dbReference type="InterPro" id="IPR058627">
    <property type="entry name" value="MdtA-like_C"/>
</dbReference>
<dbReference type="NCBIfam" id="TIGR01730">
    <property type="entry name" value="RND_mfp"/>
    <property type="match status" value="1"/>
</dbReference>
<proteinExistence type="inferred from homology"/>
<dbReference type="Gene3D" id="2.40.420.20">
    <property type="match status" value="1"/>
</dbReference>
<evidence type="ECO:0000313" key="7">
    <source>
        <dbReference type="EMBL" id="MDX8335001.1"/>
    </source>
</evidence>
<feature type="domain" description="Multidrug resistance protein MdtA-like alpha-helical hairpin" evidence="4">
    <location>
        <begin position="98"/>
        <end position="166"/>
    </location>
</feature>
<dbReference type="SUPFAM" id="SSF111369">
    <property type="entry name" value="HlyD-like secretion proteins"/>
    <property type="match status" value="1"/>
</dbReference>
<dbReference type="Pfam" id="PF25876">
    <property type="entry name" value="HH_MFP_RND"/>
    <property type="match status" value="1"/>
</dbReference>
<accession>A0ABU4W8R7</accession>
<dbReference type="EMBL" id="JAVIKH010000001">
    <property type="protein sequence ID" value="MDX8335001.1"/>
    <property type="molecule type" value="Genomic_DNA"/>
</dbReference>
<evidence type="ECO:0000256" key="1">
    <source>
        <dbReference type="ARBA" id="ARBA00004196"/>
    </source>
</evidence>
<evidence type="ECO:0000259" key="5">
    <source>
        <dbReference type="Pfam" id="PF25917"/>
    </source>
</evidence>
<gene>
    <name evidence="7" type="ORF">RFV38_00560</name>
</gene>
<dbReference type="PANTHER" id="PTHR30469:SF20">
    <property type="entry name" value="EFFLUX RND TRANSPORTER PERIPLASMIC ADAPTOR SUBUNIT"/>
    <property type="match status" value="1"/>
</dbReference>
<evidence type="ECO:0000259" key="6">
    <source>
        <dbReference type="Pfam" id="PF25967"/>
    </source>
</evidence>
<dbReference type="Gene3D" id="2.40.30.170">
    <property type="match status" value="1"/>
</dbReference>
<dbReference type="Pfam" id="PF25917">
    <property type="entry name" value="BSH_RND"/>
    <property type="match status" value="1"/>
</dbReference>
<keyword evidence="3" id="KW-0813">Transport</keyword>
<name>A0ABU4W8R7_9FUSO</name>
<dbReference type="PROSITE" id="PS51257">
    <property type="entry name" value="PROKAR_LIPOPROTEIN"/>
    <property type="match status" value="1"/>
</dbReference>
<dbReference type="Gene3D" id="1.10.287.470">
    <property type="entry name" value="Helix hairpin bin"/>
    <property type="match status" value="1"/>
</dbReference>